<feature type="transmembrane region" description="Helical" evidence="1">
    <location>
        <begin position="12"/>
        <end position="32"/>
    </location>
</feature>
<dbReference type="Proteomes" id="UP001180825">
    <property type="component" value="Unassembled WGS sequence"/>
</dbReference>
<keyword evidence="1" id="KW-1133">Transmembrane helix</keyword>
<keyword evidence="1" id="KW-0472">Membrane</keyword>
<keyword evidence="1" id="KW-0812">Transmembrane</keyword>
<name>A0ABU2AGK5_9BURK</name>
<dbReference type="EMBL" id="JAVDXV010000011">
    <property type="protein sequence ID" value="MDR7335773.1"/>
    <property type="molecule type" value="Genomic_DNA"/>
</dbReference>
<evidence type="ECO:0000313" key="3">
    <source>
        <dbReference type="Proteomes" id="UP001180825"/>
    </source>
</evidence>
<reference evidence="2 3" key="1">
    <citation type="submission" date="2023-07" db="EMBL/GenBank/DDBJ databases">
        <title>Sorghum-associated microbial communities from plants grown in Nebraska, USA.</title>
        <authorList>
            <person name="Schachtman D."/>
        </authorList>
    </citation>
    <scope>NUCLEOTIDE SEQUENCE [LARGE SCALE GENOMIC DNA]</scope>
    <source>
        <strain evidence="2 3">BE316</strain>
    </source>
</reference>
<organism evidence="2 3">
    <name type="scientific">Roseateles asaccharophilus</name>
    <dbReference type="NCBI Taxonomy" id="582607"/>
    <lineage>
        <taxon>Bacteria</taxon>
        <taxon>Pseudomonadati</taxon>
        <taxon>Pseudomonadota</taxon>
        <taxon>Betaproteobacteria</taxon>
        <taxon>Burkholderiales</taxon>
        <taxon>Sphaerotilaceae</taxon>
        <taxon>Roseateles</taxon>
    </lineage>
</organism>
<feature type="transmembrane region" description="Helical" evidence="1">
    <location>
        <begin position="52"/>
        <end position="74"/>
    </location>
</feature>
<keyword evidence="3" id="KW-1185">Reference proteome</keyword>
<protein>
    <submittedName>
        <fullName evidence="2">Uncharacterized protein</fullName>
    </submittedName>
</protein>
<accession>A0ABU2AGK5</accession>
<sequence length="78" mass="7979">MHPAAQGALRGVLYVLVWTLVTVAGGFFGLWWPVSDVSEPGPGAGFSVLLHGIYGLCLGACVGLIAVGGLAKALSTRR</sequence>
<proteinExistence type="predicted"/>
<comment type="caution">
    <text evidence="2">The sequence shown here is derived from an EMBL/GenBank/DDBJ whole genome shotgun (WGS) entry which is preliminary data.</text>
</comment>
<evidence type="ECO:0000313" key="2">
    <source>
        <dbReference type="EMBL" id="MDR7335773.1"/>
    </source>
</evidence>
<gene>
    <name evidence="2" type="ORF">J2X21_004940</name>
</gene>
<evidence type="ECO:0000256" key="1">
    <source>
        <dbReference type="SAM" id="Phobius"/>
    </source>
</evidence>